<dbReference type="PIRSF" id="PIRSF019169">
    <property type="entry name" value="PilM"/>
    <property type="match status" value="1"/>
</dbReference>
<dbReference type="PANTHER" id="PTHR32432">
    <property type="entry name" value="CELL DIVISION PROTEIN FTSA-RELATED"/>
    <property type="match status" value="1"/>
</dbReference>
<dbReference type="PANTHER" id="PTHR32432:SF3">
    <property type="entry name" value="ETHANOLAMINE UTILIZATION PROTEIN EUTJ"/>
    <property type="match status" value="1"/>
</dbReference>
<dbReference type="CDD" id="cd24049">
    <property type="entry name" value="ASKHA_NBD_PilM"/>
    <property type="match status" value="1"/>
</dbReference>
<sequence length="374" mass="42233">MDIPFFKSLSLGGSALFKHREKGIVGIDLGSSSLKLVQLRKEKERAILETYGEISTAHYGGVEMGQSARLVDQKVLEMLEDLIKEANITARQAVVSLPLRVSFVSLLTLPIMNEKDLAEAVHYEARRYIPVPINEVILDWWSLPQGISSDAEREEGLVKEKKFIEVLLVAVHQQVLEKYRSIFKEAGIEIVSFEIEIFSQVRSAIAREVAPILLIDYGAQSTRFTIVDYNIVRMSHNADRGSQDLTLALSRSLGIDFERAEKLKRDTGLSLRPEHQEIKNVIEPLLDHNFSEGIRVMTEYKRRTNHSIKRIVFTGGGSLLKGLIDFSINKFGVEARLSNPFQKVEYPPFLEPALRDLSPIFSTALGLALREMQK</sequence>
<dbReference type="InterPro" id="IPR050696">
    <property type="entry name" value="FtsA/MreB"/>
</dbReference>
<evidence type="ECO:0000313" key="1">
    <source>
        <dbReference type="EMBL" id="KKS45777.1"/>
    </source>
</evidence>
<dbReference type="InterPro" id="IPR043129">
    <property type="entry name" value="ATPase_NBD"/>
</dbReference>
<dbReference type="Pfam" id="PF11104">
    <property type="entry name" value="PilM_2"/>
    <property type="match status" value="1"/>
</dbReference>
<dbReference type="InterPro" id="IPR005883">
    <property type="entry name" value="PilM"/>
</dbReference>
<comment type="caution">
    <text evidence="1">The sequence shown here is derived from an EMBL/GenBank/DDBJ whole genome shotgun (WGS) entry which is preliminary data.</text>
</comment>
<dbReference type="Gene3D" id="3.30.420.40">
    <property type="match status" value="2"/>
</dbReference>
<dbReference type="AlphaFoldDB" id="A0A0G0ZAL5"/>
<dbReference type="NCBIfam" id="TIGR01175">
    <property type="entry name" value="pilM"/>
    <property type="match status" value="1"/>
</dbReference>
<evidence type="ECO:0000313" key="2">
    <source>
        <dbReference type="Proteomes" id="UP000034036"/>
    </source>
</evidence>
<organism evidence="1 2">
    <name type="scientific">Candidatus Giovannonibacteria bacterium GW2011_GWF2_42_19</name>
    <dbReference type="NCBI Taxonomy" id="1618659"/>
    <lineage>
        <taxon>Bacteria</taxon>
        <taxon>Candidatus Giovannoniibacteriota</taxon>
    </lineage>
</organism>
<dbReference type="Proteomes" id="UP000034036">
    <property type="component" value="Unassembled WGS sequence"/>
</dbReference>
<name>A0A0G0ZAL5_9BACT</name>
<dbReference type="Gene3D" id="3.30.1490.300">
    <property type="match status" value="1"/>
</dbReference>
<dbReference type="EMBL" id="LCDF01000040">
    <property type="protein sequence ID" value="KKS45777.1"/>
    <property type="molecule type" value="Genomic_DNA"/>
</dbReference>
<protein>
    <submittedName>
        <fullName evidence="1">Type IV pilus assembly protein PilM</fullName>
    </submittedName>
</protein>
<gene>
    <name evidence="1" type="ORF">UV11_C0040G0005</name>
</gene>
<dbReference type="PATRIC" id="fig|1618659.3.peg.966"/>
<dbReference type="SUPFAM" id="SSF53067">
    <property type="entry name" value="Actin-like ATPase domain"/>
    <property type="match status" value="2"/>
</dbReference>
<accession>A0A0G0ZAL5</accession>
<reference evidence="1" key="1">
    <citation type="journal article" date="2015" name="Nature">
        <title>rRNA introns, odd ribosomes, and small enigmatic genomes across a large radiation of phyla.</title>
        <authorList>
            <person name="Brown C.T."/>
            <person name="Hug L.A."/>
            <person name="Thomas B.C."/>
            <person name="Sharon I."/>
            <person name="Castelle C.J."/>
            <person name="Singh A."/>
            <person name="Wilkins M.J."/>
            <person name="Williams K.H."/>
            <person name="Banfield J.F."/>
        </authorList>
    </citation>
    <scope>NUCLEOTIDE SEQUENCE [LARGE SCALE GENOMIC DNA]</scope>
</reference>
<dbReference type="STRING" id="1618659.UV11_C0040G0005"/>
<proteinExistence type="predicted"/>